<gene>
    <name evidence="2" type="ORF">MetfoDRAFT_1079</name>
</gene>
<dbReference type="Proteomes" id="UP000003706">
    <property type="component" value="Unassembled WGS sequence"/>
</dbReference>
<dbReference type="Pfam" id="PF04409">
    <property type="entry name" value="DUF530"/>
    <property type="match status" value="2"/>
</dbReference>
<sequence>MEKSVKCILKAPSKYNIMLFYLLFCYILGFFVIVMESSELIRESNEFLDNLKRLKCEIGEVLKKDLEDSAIGEFAKKLEDNLRILEEFKEKMELLGFDTPYTNVGKLKGFDSDEMYEIMDYTSYLRRMANEKKGVLERIRHSIVSHKIALGHLLEDISNKKIIQYLPYDGSYKISITELPPYLINAYKEMLNILQSQGKGVVTSITLSLIVFKDGKREFKRIKIEDENYEDYIKKQYKDAIITSIKRNYSKNKLIDDQYVRRVLAVGYLNAYKEDIERDIENKLNEILTDEQKKMLEIYKKVICVEEENDYEGGILDIRTLDEKKVKELETIEKLEKEGLYRNGRPVEDLKIALDTEKDISKKVATDILIEQLSKDLFMYYLHKSPDERTRSNVFPSILITPSKGHLKWMKVDSIDVPKVLDLKFLLEKELPKYSIPLKDLGGLVLYLFYDWDKVEKFKFKKKNVEKLLKKIAPIESIKNILKEKDIDISKIEKYSKIKKEKTKKFLEALGKL</sequence>
<dbReference type="AlphaFoldDB" id="H1KZ56"/>
<evidence type="ECO:0000313" key="3">
    <source>
        <dbReference type="Proteomes" id="UP000003706"/>
    </source>
</evidence>
<dbReference type="STRING" id="647171.MetfoDRAFT_1079"/>
<proteinExistence type="predicted"/>
<evidence type="ECO:0000313" key="2">
    <source>
        <dbReference type="EMBL" id="EHP86339.1"/>
    </source>
</evidence>
<name>H1KZ56_9EURY</name>
<keyword evidence="1" id="KW-0812">Transmembrane</keyword>
<reference evidence="2 3" key="1">
    <citation type="submission" date="2011-09" db="EMBL/GenBank/DDBJ databases">
        <title>The draft genome of Methanotorris formicicus Mc-S-70.</title>
        <authorList>
            <consortium name="US DOE Joint Genome Institute (JGI-PGF)"/>
            <person name="Lucas S."/>
            <person name="Han J."/>
            <person name="Lapidus A."/>
            <person name="Cheng J.-F."/>
            <person name="Goodwin L."/>
            <person name="Pitluck S."/>
            <person name="Peters L."/>
            <person name="Land M.L."/>
            <person name="Hauser L."/>
            <person name="Sieprawska-Lupa M."/>
            <person name="Takai K."/>
            <person name="Miyazaki J."/>
            <person name="Whitman W."/>
            <person name="Woyke T.J."/>
        </authorList>
    </citation>
    <scope>NUCLEOTIDE SEQUENCE [LARGE SCALE GENOMIC DNA]</scope>
    <source>
        <strain evidence="2 3">Mc-S-70</strain>
    </source>
</reference>
<dbReference type="PATRIC" id="fig|647171.4.peg.1055"/>
<organism evidence="2 3">
    <name type="scientific">Methanotorris formicicus Mc-S-70</name>
    <dbReference type="NCBI Taxonomy" id="647171"/>
    <lineage>
        <taxon>Archaea</taxon>
        <taxon>Methanobacteriati</taxon>
        <taxon>Methanobacteriota</taxon>
        <taxon>Methanomada group</taxon>
        <taxon>Methanococci</taxon>
        <taxon>Methanococcales</taxon>
        <taxon>Methanocaldococcaceae</taxon>
        <taxon>Methanotorris</taxon>
    </lineage>
</organism>
<keyword evidence="1" id="KW-0472">Membrane</keyword>
<evidence type="ECO:0000256" key="1">
    <source>
        <dbReference type="SAM" id="Phobius"/>
    </source>
</evidence>
<accession>H1KZ56</accession>
<keyword evidence="3" id="KW-1185">Reference proteome</keyword>
<dbReference type="EMBL" id="AGJL01000024">
    <property type="protein sequence ID" value="EHP86339.1"/>
    <property type="molecule type" value="Genomic_DNA"/>
</dbReference>
<keyword evidence="1" id="KW-1133">Transmembrane helix</keyword>
<feature type="transmembrane region" description="Helical" evidence="1">
    <location>
        <begin position="15"/>
        <end position="35"/>
    </location>
</feature>
<protein>
    <submittedName>
        <fullName evidence="2">Uncharacterized protein</fullName>
    </submittedName>
</protein>
<comment type="caution">
    <text evidence="2">The sequence shown here is derived from an EMBL/GenBank/DDBJ whole genome shotgun (WGS) entry which is preliminary data.</text>
</comment>
<dbReference type="InterPro" id="IPR007503">
    <property type="entry name" value="DUF530"/>
</dbReference>